<dbReference type="CDD" id="cd07802">
    <property type="entry name" value="ASKHA_NBD_FGGY_EcLyxK-like"/>
    <property type="match status" value="1"/>
</dbReference>
<dbReference type="PIRSF" id="PIRSF000538">
    <property type="entry name" value="GlpK"/>
    <property type="match status" value="1"/>
</dbReference>
<dbReference type="Gene3D" id="3.30.420.40">
    <property type="match status" value="2"/>
</dbReference>
<evidence type="ECO:0000256" key="3">
    <source>
        <dbReference type="ARBA" id="ARBA00022777"/>
    </source>
</evidence>
<proteinExistence type="inferred from homology"/>
<dbReference type="InterPro" id="IPR050406">
    <property type="entry name" value="FGGY_Carb_Kinase"/>
</dbReference>
<dbReference type="SUPFAM" id="SSF53067">
    <property type="entry name" value="Actin-like ATPase domain"/>
    <property type="match status" value="2"/>
</dbReference>
<dbReference type="InterPro" id="IPR018484">
    <property type="entry name" value="FGGY_N"/>
</dbReference>
<dbReference type="InterPro" id="IPR018485">
    <property type="entry name" value="FGGY_C"/>
</dbReference>
<dbReference type="PROSITE" id="PS00445">
    <property type="entry name" value="FGGY_KINASES_2"/>
    <property type="match status" value="1"/>
</dbReference>
<evidence type="ECO:0000313" key="7">
    <source>
        <dbReference type="EMBL" id="MER9403926.1"/>
    </source>
</evidence>
<dbReference type="InterPro" id="IPR018483">
    <property type="entry name" value="Carb_kinase_FGGY_CS"/>
</dbReference>
<dbReference type="EMBL" id="JAMYQB010000004">
    <property type="protein sequence ID" value="MER9403926.1"/>
    <property type="molecule type" value="Genomic_DNA"/>
</dbReference>
<keyword evidence="3 4" id="KW-0418">Kinase</keyword>
<dbReference type="PANTHER" id="PTHR43095">
    <property type="entry name" value="SUGAR KINASE"/>
    <property type="match status" value="1"/>
</dbReference>
<dbReference type="RefSeq" id="WP_352556988.1">
    <property type="nucleotide sequence ID" value="NZ_JAMYQB010000004.1"/>
</dbReference>
<keyword evidence="8" id="KW-1185">Reference proteome</keyword>
<name>A0ABV1YWG5_9HYPH</name>
<feature type="domain" description="Carbohydrate kinase FGGY C-terminal" evidence="6">
    <location>
        <begin position="261"/>
        <end position="447"/>
    </location>
</feature>
<dbReference type="GO" id="GO:0016301">
    <property type="term" value="F:kinase activity"/>
    <property type="evidence" value="ECO:0007669"/>
    <property type="project" value="UniProtKB-KW"/>
</dbReference>
<dbReference type="InterPro" id="IPR000577">
    <property type="entry name" value="Carb_kinase_FGGY"/>
</dbReference>
<dbReference type="Pfam" id="PF00370">
    <property type="entry name" value="FGGY_N"/>
    <property type="match status" value="1"/>
</dbReference>
<comment type="similarity">
    <text evidence="1 4">Belongs to the FGGY kinase family.</text>
</comment>
<reference evidence="7 8" key="1">
    <citation type="journal article" date="2024" name="Proc. Natl. Acad. Sci. U.S.A.">
        <title>The evolutionary genomics of adaptation to stress in wild rhizobium bacteria.</title>
        <authorList>
            <person name="Kehlet-Delgado H."/>
            <person name="Montoya A.P."/>
            <person name="Jensen K.T."/>
            <person name="Wendlandt C.E."/>
            <person name="Dexheimer C."/>
            <person name="Roberts M."/>
            <person name="Torres Martinez L."/>
            <person name="Friesen M.L."/>
            <person name="Griffitts J.S."/>
            <person name="Porter S.S."/>
        </authorList>
    </citation>
    <scope>NUCLEOTIDE SEQUENCE [LARGE SCALE GENOMIC DNA]</scope>
    <source>
        <strain evidence="7 8">M0641</strain>
    </source>
</reference>
<dbReference type="InterPro" id="IPR043129">
    <property type="entry name" value="ATPase_NBD"/>
</dbReference>
<evidence type="ECO:0000256" key="2">
    <source>
        <dbReference type="ARBA" id="ARBA00022679"/>
    </source>
</evidence>
<keyword evidence="2 4" id="KW-0808">Transferase</keyword>
<evidence type="ECO:0000259" key="6">
    <source>
        <dbReference type="Pfam" id="PF02782"/>
    </source>
</evidence>
<protein>
    <submittedName>
        <fullName evidence="7">Carbohydrate kinase</fullName>
    </submittedName>
</protein>
<evidence type="ECO:0000256" key="4">
    <source>
        <dbReference type="RuleBase" id="RU003733"/>
    </source>
</evidence>
<gene>
    <name evidence="7" type="ORF">NKI36_07665</name>
</gene>
<comment type="caution">
    <text evidence="7">The sequence shown here is derived from an EMBL/GenBank/DDBJ whole genome shotgun (WGS) entry which is preliminary data.</text>
</comment>
<accession>A0ABV1YWG5</accession>
<evidence type="ECO:0000313" key="8">
    <source>
        <dbReference type="Proteomes" id="UP001433071"/>
    </source>
</evidence>
<evidence type="ECO:0000256" key="1">
    <source>
        <dbReference type="ARBA" id="ARBA00009156"/>
    </source>
</evidence>
<sequence length="507" mass="53730">MADQAVYLLGLDAGNTIIKAVLFDLAGRQLAMHAVAGRSHTPQPGYVERDLGDMWADARDAIRACIAQAGIDAREIAAIGCAGHGNGLYLIDRAGAPLIGIQSLDTRAAGTAATLASRNAEALHAICLQKPWPAQTPTLLAWVKQHAPDLYASTGTAMLCKDFITYRLTGERVSDVSDMSGCGLVRMPEGVYDAELLALYGIEDAQAKLPRLLDSADIAGMITATAAAETGLAEGTPVIAGYFDVVASAMGAGVVRPGEASVIAGTWSVNQVFSTAPVVDPNVFMVARFGPGRFANIESSATSAANLEWYVREFVERGAHHDDPFAHCNAAVGAVTPAWDDPIFHPFLYGSGQGAEFRAGFYGLAGWHREGHLLRALFEGVMFEHKRHIDVLKNAGVGFDKAVLSGGGSRSEHWPQIFADGLGVPITVPEARETGALGAAIGAGVAAGLFDDYEAGVDAMTRQSAAYRPDPAMRNHYDRRYRAYCGLADTLRSFWAEQAAGPSRTPQ</sequence>
<dbReference type="Pfam" id="PF02782">
    <property type="entry name" value="FGGY_C"/>
    <property type="match status" value="1"/>
</dbReference>
<dbReference type="PANTHER" id="PTHR43095:SF3">
    <property type="entry name" value="L-XYLULOSE_3-KETO-L-GULONATE KINASE"/>
    <property type="match status" value="1"/>
</dbReference>
<evidence type="ECO:0000259" key="5">
    <source>
        <dbReference type="Pfam" id="PF00370"/>
    </source>
</evidence>
<organism evidence="7 8">
    <name type="scientific">Mesorhizobium caraganae</name>
    <dbReference type="NCBI Taxonomy" id="483206"/>
    <lineage>
        <taxon>Bacteria</taxon>
        <taxon>Pseudomonadati</taxon>
        <taxon>Pseudomonadota</taxon>
        <taxon>Alphaproteobacteria</taxon>
        <taxon>Hyphomicrobiales</taxon>
        <taxon>Phyllobacteriaceae</taxon>
        <taxon>Mesorhizobium</taxon>
    </lineage>
</organism>
<feature type="domain" description="Carbohydrate kinase FGGY N-terminal" evidence="5">
    <location>
        <begin position="7"/>
        <end position="251"/>
    </location>
</feature>
<dbReference type="Proteomes" id="UP001433071">
    <property type="component" value="Unassembled WGS sequence"/>
</dbReference>